<feature type="compositionally biased region" description="Polar residues" evidence="1">
    <location>
        <begin position="494"/>
        <end position="513"/>
    </location>
</feature>
<feature type="compositionally biased region" description="Polar residues" evidence="1">
    <location>
        <begin position="608"/>
        <end position="622"/>
    </location>
</feature>
<feature type="compositionally biased region" description="Basic residues" evidence="1">
    <location>
        <begin position="335"/>
        <end position="348"/>
    </location>
</feature>
<reference evidence="3" key="2">
    <citation type="submission" date="2021-01" db="UniProtKB">
        <authorList>
            <consortium name="EnsemblMetazoa"/>
        </authorList>
    </citation>
    <scope>IDENTIFICATION</scope>
</reference>
<evidence type="ECO:0000259" key="2">
    <source>
        <dbReference type="Pfam" id="PF14780"/>
    </source>
</evidence>
<dbReference type="OrthoDB" id="9899341at2759"/>
<feature type="compositionally biased region" description="Polar residues" evidence="1">
    <location>
        <begin position="535"/>
        <end position="569"/>
    </location>
</feature>
<feature type="region of interest" description="Disordered" evidence="1">
    <location>
        <begin position="433"/>
        <end position="623"/>
    </location>
</feature>
<dbReference type="PANTHER" id="PTHR34761:SF1">
    <property type="entry name" value="NUCLEOLUS AND NEURAL PROGENITOR PROTEIN"/>
    <property type="match status" value="1"/>
</dbReference>
<dbReference type="AlphaFoldDB" id="A0A7M7LU15"/>
<name>A0A7M7LU15_STRPU</name>
<dbReference type="OMA" id="HDMDSIF"/>
<dbReference type="Proteomes" id="UP000007110">
    <property type="component" value="Unassembled WGS sequence"/>
</dbReference>
<dbReference type="InterPro" id="IPR027951">
    <property type="entry name" value="Nepro_N"/>
</dbReference>
<proteinExistence type="predicted"/>
<dbReference type="KEGG" id="spu:763820"/>
<feature type="compositionally biased region" description="Basic and acidic residues" evidence="1">
    <location>
        <begin position="318"/>
        <end position="331"/>
    </location>
</feature>
<feature type="domain" description="Nucleolus and neural progenitor protein-like N-terminal" evidence="2">
    <location>
        <begin position="8"/>
        <end position="199"/>
    </location>
</feature>
<organism evidence="3 4">
    <name type="scientific">Strongylocentrotus purpuratus</name>
    <name type="common">Purple sea urchin</name>
    <dbReference type="NCBI Taxonomy" id="7668"/>
    <lineage>
        <taxon>Eukaryota</taxon>
        <taxon>Metazoa</taxon>
        <taxon>Echinodermata</taxon>
        <taxon>Eleutherozoa</taxon>
        <taxon>Echinozoa</taxon>
        <taxon>Echinoidea</taxon>
        <taxon>Euechinoidea</taxon>
        <taxon>Echinacea</taxon>
        <taxon>Camarodonta</taxon>
        <taxon>Echinidea</taxon>
        <taxon>Strongylocentrotidae</taxon>
        <taxon>Strongylocentrotus</taxon>
    </lineage>
</organism>
<evidence type="ECO:0000256" key="1">
    <source>
        <dbReference type="SAM" id="MobiDB-lite"/>
    </source>
</evidence>
<dbReference type="PANTHER" id="PTHR34761">
    <property type="entry name" value="NUCLEOLUS AND NEURAL PROGENITOR PROTEIN"/>
    <property type="match status" value="1"/>
</dbReference>
<dbReference type="RefSeq" id="XP_011682595.2">
    <property type="nucleotide sequence ID" value="XM_011684293.2"/>
</dbReference>
<dbReference type="GO" id="GO:0045747">
    <property type="term" value="P:positive regulation of Notch signaling pathway"/>
    <property type="evidence" value="ECO:0000318"/>
    <property type="project" value="GO_Central"/>
</dbReference>
<dbReference type="EnsemblMetazoa" id="XM_011684293">
    <property type="protein sequence ID" value="XP_011682595"/>
    <property type="gene ID" value="LOC763820"/>
</dbReference>
<keyword evidence="4" id="KW-1185">Reference proteome</keyword>
<evidence type="ECO:0000313" key="3">
    <source>
        <dbReference type="EnsemblMetazoa" id="XP_011682595"/>
    </source>
</evidence>
<dbReference type="GO" id="GO:0005634">
    <property type="term" value="C:nucleus"/>
    <property type="evidence" value="ECO:0000318"/>
    <property type="project" value="GO_Central"/>
</dbReference>
<feature type="compositionally biased region" description="Basic residues" evidence="1">
    <location>
        <begin position="570"/>
        <end position="582"/>
    </location>
</feature>
<evidence type="ECO:0000313" key="4">
    <source>
        <dbReference type="Proteomes" id="UP000007110"/>
    </source>
</evidence>
<sequence length="791" mass="88578">MAAPCDQWNSRELIPPPTNFLRINLTRLKDGEHSHSNDCLKATLHSIYNGKDLNGSLLKGELVTLSRFLYKNKNSQRSWKLYGLLVKLKKCLERLAETTIHSYAGTMLSAWDSSLEPSTPVTSFPSRQMLEYLCVSLQGCAKLCIFLASLCEQAALIMIETIHSGMFLSSNLVFLAIVSRVRVLICNFYKSAVGWYDNLIAVRSSLPSTNSEWLLKDTQLPSSLTEWLGNEATRLALDVTSSKNASDASLLDRLFDTSLEVSMDTGDGGEREVTAVSQLSTNTAVTIPDLGEKLSRADLASLVMARSKQGYNPQVSPRKQDGASKKGKVNDRMTSPRKRRRTKARRSWHHTEEGQSPKVVKQKLKVKGFGSKLGWPTKKFNIGSVPRYGHLTDNIFTGSSKTQKRSRNRSKPKGLASSILTAMTVQRGKVCRRTSVSQRLGSSSYFRRSLSSESTSSNHLDAIQNPERGKRLQQHITKVKQRKKRSRSGDKSSDWNSLVIKNTAVSSTPSSAIHTAAGPSHNSGNGYRRDHPELFSSSPSHISTLNRGRQTKASMSSITQPSAVDTTSYRGRHSAHQTRNKPKASSNIAKEQGLPDSMLPSSRYEPSKVSTVQGSTSKSAGTVSMLGTEPKLTKKRKIVKRLKKLKQTFLGKNRAVGRMQTVPDSTLYYANQMSIPRNGPMRIPQHQQYDLPHFGDQRQHHHHQYSMEQHDHHSNKQWKHVDYSDHHGHQQVQLLPNVRHNLSHKIFKRKGQKSHETLIPKQELVVDQNKGNNKDKGYTNHDMDSIFSSLL</sequence>
<feature type="region of interest" description="Disordered" evidence="1">
    <location>
        <begin position="308"/>
        <end position="358"/>
    </location>
</feature>
<reference evidence="4" key="1">
    <citation type="submission" date="2015-02" db="EMBL/GenBank/DDBJ databases">
        <title>Genome sequencing for Strongylocentrotus purpuratus.</title>
        <authorList>
            <person name="Murali S."/>
            <person name="Liu Y."/>
            <person name="Vee V."/>
            <person name="English A."/>
            <person name="Wang M."/>
            <person name="Skinner E."/>
            <person name="Han Y."/>
            <person name="Muzny D.M."/>
            <person name="Worley K.C."/>
            <person name="Gibbs R.A."/>
        </authorList>
    </citation>
    <scope>NUCLEOTIDE SEQUENCE</scope>
</reference>
<feature type="compositionally biased region" description="Low complexity" evidence="1">
    <location>
        <begin position="439"/>
        <end position="460"/>
    </location>
</feature>
<feature type="compositionally biased region" description="Basic residues" evidence="1">
    <location>
        <begin position="402"/>
        <end position="412"/>
    </location>
</feature>
<dbReference type="SMR" id="A0A7M7LU15"/>
<dbReference type="InterPro" id="IPR052835">
    <property type="entry name" value="Nepro"/>
</dbReference>
<protein>
    <recommendedName>
        <fullName evidence="2">Nucleolus and neural progenitor protein-like N-terminal domain-containing protein</fullName>
    </recommendedName>
</protein>
<feature type="region of interest" description="Disordered" evidence="1">
    <location>
        <begin position="395"/>
        <end position="415"/>
    </location>
</feature>
<dbReference type="Pfam" id="PF14780">
    <property type="entry name" value="NEPRO_N"/>
    <property type="match status" value="1"/>
</dbReference>
<accession>A0A7M7LU15</accession>
<dbReference type="InParanoid" id="A0A7M7LU15"/>
<feature type="compositionally biased region" description="Basic residues" evidence="1">
    <location>
        <begin position="471"/>
        <end position="486"/>
    </location>
</feature>
<dbReference type="GeneID" id="763820"/>